<proteinExistence type="predicted"/>
<reference evidence="2 3" key="1">
    <citation type="journal article" date="2011" name="J. Bacteriol.">
        <title>Genome sequence of 'Pedosphaera parvula' Ellin514, an aerobic Verrucomicrobial isolate from pasture soil.</title>
        <authorList>
            <person name="Kant R."/>
            <person name="van Passel M.W."/>
            <person name="Sangwan P."/>
            <person name="Palva A."/>
            <person name="Lucas S."/>
            <person name="Copeland A."/>
            <person name="Lapidus A."/>
            <person name="Glavina Del Rio T."/>
            <person name="Dalin E."/>
            <person name="Tice H."/>
            <person name="Bruce D."/>
            <person name="Goodwin L."/>
            <person name="Pitluck S."/>
            <person name="Chertkov O."/>
            <person name="Larimer F.W."/>
            <person name="Land M.L."/>
            <person name="Hauser L."/>
            <person name="Brettin T.S."/>
            <person name="Detter J.C."/>
            <person name="Han S."/>
            <person name="de Vos W.M."/>
            <person name="Janssen P.H."/>
            <person name="Smidt H."/>
        </authorList>
    </citation>
    <scope>NUCLEOTIDE SEQUENCE [LARGE SCALE GENOMIC DNA]</scope>
    <source>
        <strain evidence="2 3">Ellin514</strain>
    </source>
</reference>
<dbReference type="AlphaFoldDB" id="B9XPV4"/>
<comment type="caution">
    <text evidence="2">The sequence shown here is derived from an EMBL/GenBank/DDBJ whole genome shotgun (WGS) entry which is preliminary data.</text>
</comment>
<dbReference type="EMBL" id="ABOX02000049">
    <property type="protein sequence ID" value="EEF58135.1"/>
    <property type="molecule type" value="Genomic_DNA"/>
</dbReference>
<name>B9XPV4_PEDPL</name>
<gene>
    <name evidence="2" type="ORF">Cflav_PD1479</name>
</gene>
<organism evidence="2 3">
    <name type="scientific">Pedosphaera parvula (strain Ellin514)</name>
    <dbReference type="NCBI Taxonomy" id="320771"/>
    <lineage>
        <taxon>Bacteria</taxon>
        <taxon>Pseudomonadati</taxon>
        <taxon>Verrucomicrobiota</taxon>
        <taxon>Pedosphaerae</taxon>
        <taxon>Pedosphaerales</taxon>
        <taxon>Pedosphaeraceae</taxon>
        <taxon>Pedosphaera</taxon>
    </lineage>
</organism>
<accession>B9XPV4</accession>
<dbReference type="Proteomes" id="UP000003688">
    <property type="component" value="Unassembled WGS sequence"/>
</dbReference>
<feature type="compositionally biased region" description="Polar residues" evidence="1">
    <location>
        <begin position="1"/>
        <end position="17"/>
    </location>
</feature>
<keyword evidence="3" id="KW-1185">Reference proteome</keyword>
<evidence type="ECO:0000313" key="2">
    <source>
        <dbReference type="EMBL" id="EEF58135.1"/>
    </source>
</evidence>
<feature type="region of interest" description="Disordered" evidence="1">
    <location>
        <begin position="1"/>
        <end position="26"/>
    </location>
</feature>
<evidence type="ECO:0000313" key="3">
    <source>
        <dbReference type="Proteomes" id="UP000003688"/>
    </source>
</evidence>
<protein>
    <submittedName>
        <fullName evidence="2">Uncharacterized protein</fullName>
    </submittedName>
</protein>
<evidence type="ECO:0000256" key="1">
    <source>
        <dbReference type="SAM" id="MobiDB-lite"/>
    </source>
</evidence>
<sequence>MTPSLKGSFQSTNTSRPEASLLPAGTSSTRGFLWQSGRSEKNFVKRIGYHLKSCRHIIKSMNIYSWKRRCEGANSFNHSCSHLSTAPAAWDYQAAWREAGYAIAPWAVLFPFIQERITSLRYGASSILKMEEDEGGMGTVKVLVMAVGGLLV</sequence>